<evidence type="ECO:0000256" key="3">
    <source>
        <dbReference type="ARBA" id="ARBA00022989"/>
    </source>
</evidence>
<dbReference type="GO" id="GO:0050290">
    <property type="term" value="F:sphingomyelin phosphodiesterase D activity"/>
    <property type="evidence" value="ECO:0007669"/>
    <property type="project" value="InterPro"/>
</dbReference>
<sequence length="998" mass="108702">MAHATFELESILGNYKNSDQNVILDGLAAWAQRANSDNAFRAATADLHKWLPTVCTVLFGSNSGTNDGGVIHSGRCSGALPLLMAPDSNFVRLLLRADPALKYSVQLATLPGPTQKAIAAGRPLPQLYASRIEETKDSVKMLTLNMLEYFIFQFTHVALSTIPVIDSRPMAPSPHGLTDFMRHPPRATPGSNEPSVPRRQLPSVSTSFRFKNFDSTYFSVLKAYLEFFVPSQAPVAEPNQTPVVSTASSSIGFELPTDGLRRRFGDNGLSSGVGGLFGAPIAPALNRNQPAAAAKKSSVSILNSTEMPSSDLGVRIGISQFVIGLFSEIWLCQNEYHETSGNVTYARANAIQMQCAQIVVSHVASLDRLKGVFANRSQQPPQHAFGRASGFMPTNSNSMGGNTLDLAYDEVITHAYFTLQKPVYYFLRLALKFSDLDDTFPLVVDIWISYITPWIRSSATAPSPNALIKSVGGDQKNSNSSSVDVTHEWVPFISQNFLFYSRLLRNYMERAVQFDLFAATRPSDLTRSSGTANASTGALSSVQPSSMTAAMPNKNRALFATLERVLQVFYRTKGLLSVLKTIDSLLANYEMGPTSGAPVVGGRVSLPGRNNSGPTSRSRNNSGGSISGGVPGPAAEWIERVGGLEVLGLWVRNRIIDLEGRMDYQSMFGGVKGIYYVSTGVGVDGPGIVLARTMLTNTYGTIVRLNTYLPVNSLRANERQAPSSPTQSKGETSPNSDSSNYQIWIQLWQAATYLGTMVLSSSQQVDKEREAKRTAALQASVSRLNALAKMCVTILSVTEEERATIEASVIGAAGVGNGDEYGSGSGNFPFHNSEIDDDDEVNAFSTEIVPGVFTPDLVGHDRVRLTAAGREQVKRGLRKSNAKDVPILKPQSSRVKKLVLSYEIEWIVNGTSWIAQIFDELYPALRERAPLLPKKAGLHWLRFFAAKQNLIFSAVLYTCFYIVWNLVWFLFIGGGGGDVVTQQGQNMRRDARTGRARQ</sequence>
<keyword evidence="8" id="KW-1185">Reference proteome</keyword>
<evidence type="ECO:0000256" key="6">
    <source>
        <dbReference type="SAM" id="Phobius"/>
    </source>
</evidence>
<dbReference type="EMBL" id="QEAP01000253">
    <property type="protein sequence ID" value="TPX71342.1"/>
    <property type="molecule type" value="Genomic_DNA"/>
</dbReference>
<dbReference type="GO" id="GO:0006685">
    <property type="term" value="P:sphingomyelin catabolic process"/>
    <property type="evidence" value="ECO:0007669"/>
    <property type="project" value="TreeGrafter"/>
</dbReference>
<feature type="region of interest" description="Disordered" evidence="5">
    <location>
        <begin position="600"/>
        <end position="629"/>
    </location>
</feature>
<dbReference type="GO" id="GO:0016020">
    <property type="term" value="C:membrane"/>
    <property type="evidence" value="ECO:0007669"/>
    <property type="project" value="UniProtKB-SubCell"/>
</dbReference>
<keyword evidence="2 6" id="KW-0812">Transmembrane</keyword>
<gene>
    <name evidence="7" type="primary">ISC1</name>
    <name evidence="7" type="ORF">CcCBS67573_g06200</name>
</gene>
<dbReference type="PANTHER" id="PTHR12988">
    <property type="entry name" value="SPHINGOMYELIN PHOSPHODIESTERASE 4"/>
    <property type="match status" value="1"/>
</dbReference>
<keyword evidence="4 6" id="KW-0472">Membrane</keyword>
<evidence type="ECO:0000256" key="5">
    <source>
        <dbReference type="SAM" id="MobiDB-lite"/>
    </source>
</evidence>
<dbReference type="InterPro" id="IPR024129">
    <property type="entry name" value="Sphingomy_SMPD4"/>
</dbReference>
<dbReference type="Proteomes" id="UP000320333">
    <property type="component" value="Unassembled WGS sequence"/>
</dbReference>
<name>A0A507F5F1_9FUNG</name>
<feature type="compositionally biased region" description="Low complexity" evidence="5">
    <location>
        <begin position="608"/>
        <end position="624"/>
    </location>
</feature>
<evidence type="ECO:0000313" key="7">
    <source>
        <dbReference type="EMBL" id="TPX71342.1"/>
    </source>
</evidence>
<evidence type="ECO:0000256" key="2">
    <source>
        <dbReference type="ARBA" id="ARBA00022692"/>
    </source>
</evidence>
<accession>A0A507F5F1</accession>
<keyword evidence="3 6" id="KW-1133">Transmembrane helix</keyword>
<dbReference type="OrthoDB" id="10251508at2759"/>
<comment type="caution">
    <text evidence="7">The sequence shown here is derived from an EMBL/GenBank/DDBJ whole genome shotgun (WGS) entry which is preliminary data.</text>
</comment>
<feature type="region of interest" description="Disordered" evidence="5">
    <location>
        <begin position="524"/>
        <end position="547"/>
    </location>
</feature>
<feature type="compositionally biased region" description="Polar residues" evidence="5">
    <location>
        <begin position="720"/>
        <end position="737"/>
    </location>
</feature>
<evidence type="ECO:0000256" key="4">
    <source>
        <dbReference type="ARBA" id="ARBA00023136"/>
    </source>
</evidence>
<evidence type="ECO:0000256" key="1">
    <source>
        <dbReference type="ARBA" id="ARBA00004167"/>
    </source>
</evidence>
<dbReference type="GO" id="GO:0046475">
    <property type="term" value="P:glycerophospholipid catabolic process"/>
    <property type="evidence" value="ECO:0007669"/>
    <property type="project" value="TreeGrafter"/>
</dbReference>
<comment type="subcellular location">
    <subcellularLocation>
        <location evidence="1">Membrane</location>
        <topology evidence="1">Single-pass membrane protein</topology>
    </subcellularLocation>
</comment>
<dbReference type="AlphaFoldDB" id="A0A507F5F1"/>
<proteinExistence type="predicted"/>
<dbReference type="STRING" id="246404.A0A507F5F1"/>
<feature type="transmembrane region" description="Helical" evidence="6">
    <location>
        <begin position="950"/>
        <end position="971"/>
    </location>
</feature>
<evidence type="ECO:0000313" key="8">
    <source>
        <dbReference type="Proteomes" id="UP000320333"/>
    </source>
</evidence>
<feature type="region of interest" description="Disordered" evidence="5">
    <location>
        <begin position="714"/>
        <end position="737"/>
    </location>
</feature>
<dbReference type="PANTHER" id="PTHR12988:SF6">
    <property type="entry name" value="SPHINGOMYELIN PHOSPHODIESTERASE 4"/>
    <property type="match status" value="1"/>
</dbReference>
<dbReference type="Pfam" id="PF14724">
    <property type="entry name" value="mit_SMPDase"/>
    <property type="match status" value="1"/>
</dbReference>
<reference evidence="7 8" key="1">
    <citation type="journal article" date="2019" name="Sci. Rep.">
        <title>Comparative genomics of chytrid fungi reveal insights into the obligate biotrophic and pathogenic lifestyle of Synchytrium endobioticum.</title>
        <authorList>
            <person name="van de Vossenberg B.T.L.H."/>
            <person name="Warris S."/>
            <person name="Nguyen H.D.T."/>
            <person name="van Gent-Pelzer M.P.E."/>
            <person name="Joly D.L."/>
            <person name="van de Geest H.C."/>
            <person name="Bonants P.J.M."/>
            <person name="Smith D.S."/>
            <person name="Levesque C.A."/>
            <person name="van der Lee T.A.J."/>
        </authorList>
    </citation>
    <scope>NUCLEOTIDE SEQUENCE [LARGE SCALE GENOMIC DNA]</scope>
    <source>
        <strain evidence="7 8">CBS 675.73</strain>
    </source>
</reference>
<dbReference type="GO" id="GO:0046513">
    <property type="term" value="P:ceramide biosynthetic process"/>
    <property type="evidence" value="ECO:0007669"/>
    <property type="project" value="TreeGrafter"/>
</dbReference>
<organism evidence="7 8">
    <name type="scientific">Chytriomyces confervae</name>
    <dbReference type="NCBI Taxonomy" id="246404"/>
    <lineage>
        <taxon>Eukaryota</taxon>
        <taxon>Fungi</taxon>
        <taxon>Fungi incertae sedis</taxon>
        <taxon>Chytridiomycota</taxon>
        <taxon>Chytridiomycota incertae sedis</taxon>
        <taxon>Chytridiomycetes</taxon>
        <taxon>Chytridiales</taxon>
        <taxon>Chytriomycetaceae</taxon>
        <taxon>Chytriomyces</taxon>
    </lineage>
</organism>
<protein>
    <submittedName>
        <fullName evidence="7">Sphingomyelin phosphodiesterase</fullName>
    </submittedName>
</protein>